<comment type="cofactor">
    <cofactor evidence="9">
        <name>Zn(2+)</name>
        <dbReference type="ChEBI" id="CHEBI:29105"/>
    </cofactor>
    <text evidence="9">Binds 1 zinc ion.</text>
</comment>
<dbReference type="AlphaFoldDB" id="A0A8J7Z0S2"/>
<evidence type="ECO:0000256" key="2">
    <source>
        <dbReference type="ARBA" id="ARBA00022517"/>
    </source>
</evidence>
<name>A0A8J7Z0S2_9CYAN</name>
<dbReference type="InterPro" id="IPR020549">
    <property type="entry name" value="YbeY_CS"/>
</dbReference>
<dbReference type="SUPFAM" id="SSF55486">
    <property type="entry name" value="Metalloproteases ('zincins'), catalytic domain"/>
    <property type="match status" value="1"/>
</dbReference>
<keyword evidence="11" id="KW-1185">Reference proteome</keyword>
<comment type="subcellular location">
    <subcellularLocation>
        <location evidence="9">Cytoplasm</location>
    </subcellularLocation>
</comment>
<organism evidence="10 11">
    <name type="scientific">Myxacorys almedinensis A</name>
    <dbReference type="NCBI Taxonomy" id="2690445"/>
    <lineage>
        <taxon>Bacteria</taxon>
        <taxon>Bacillati</taxon>
        <taxon>Cyanobacteriota</taxon>
        <taxon>Cyanophyceae</taxon>
        <taxon>Leptolyngbyales</taxon>
        <taxon>Leptolyngbyaceae</taxon>
        <taxon>Myxacorys</taxon>
        <taxon>Myxacorys almedinensis</taxon>
    </lineage>
</organism>
<evidence type="ECO:0000256" key="1">
    <source>
        <dbReference type="ARBA" id="ARBA00010875"/>
    </source>
</evidence>
<evidence type="ECO:0000256" key="6">
    <source>
        <dbReference type="ARBA" id="ARBA00022759"/>
    </source>
</evidence>
<keyword evidence="8 9" id="KW-0862">Zinc</keyword>
<keyword evidence="4 9" id="KW-0540">Nuclease</keyword>
<evidence type="ECO:0000313" key="11">
    <source>
        <dbReference type="Proteomes" id="UP000646053"/>
    </source>
</evidence>
<dbReference type="GO" id="GO:0004222">
    <property type="term" value="F:metalloendopeptidase activity"/>
    <property type="evidence" value="ECO:0007669"/>
    <property type="project" value="InterPro"/>
</dbReference>
<evidence type="ECO:0000256" key="3">
    <source>
        <dbReference type="ARBA" id="ARBA00022552"/>
    </source>
</evidence>
<dbReference type="InterPro" id="IPR002036">
    <property type="entry name" value="YbeY"/>
</dbReference>
<dbReference type="GO" id="GO:0006364">
    <property type="term" value="P:rRNA processing"/>
    <property type="evidence" value="ECO:0007669"/>
    <property type="project" value="UniProtKB-UniRule"/>
</dbReference>
<comment type="caution">
    <text evidence="10">The sequence shown here is derived from an EMBL/GenBank/DDBJ whole genome shotgun (WGS) entry which is preliminary data.</text>
</comment>
<feature type="binding site" evidence="9">
    <location>
        <position position="138"/>
    </location>
    <ligand>
        <name>Zn(2+)</name>
        <dbReference type="ChEBI" id="CHEBI:29105"/>
        <note>catalytic</note>
    </ligand>
</feature>
<keyword evidence="6 9" id="KW-0255">Endonuclease</keyword>
<evidence type="ECO:0000256" key="7">
    <source>
        <dbReference type="ARBA" id="ARBA00022801"/>
    </source>
</evidence>
<sequence>MHVEVSVQEGYVTAQGVTSPVSLETWEIWLRHWLKLLRPAKDGVEGGQPLHAQEHYELSLRLTDDENIQTLNHQYRQKDEPTDVLSFAMLEVEYPEFDELDEEPLYLGDIIISIDTAARQAQQQKHSLETELAWLSAHGLLHLLGWDHPDDDSLERMLNQQQVLLNAVGLTVWL</sequence>
<keyword evidence="9" id="KW-0963">Cytoplasm</keyword>
<comment type="similarity">
    <text evidence="1 9">Belongs to the endoribonuclease YbeY family.</text>
</comment>
<keyword evidence="7 9" id="KW-0378">Hydrolase</keyword>
<keyword evidence="5 9" id="KW-0479">Metal-binding</keyword>
<evidence type="ECO:0000313" key="10">
    <source>
        <dbReference type="EMBL" id="NDJ18162.1"/>
    </source>
</evidence>
<dbReference type="EMBL" id="WVIE01000013">
    <property type="protein sequence ID" value="NDJ18162.1"/>
    <property type="molecule type" value="Genomic_DNA"/>
</dbReference>
<dbReference type="PANTHER" id="PTHR46986">
    <property type="entry name" value="ENDORIBONUCLEASE YBEY, CHLOROPLASTIC"/>
    <property type="match status" value="1"/>
</dbReference>
<proteinExistence type="inferred from homology"/>
<dbReference type="InterPro" id="IPR023091">
    <property type="entry name" value="MetalPrtase_cat_dom_sf_prd"/>
</dbReference>
<keyword evidence="2 9" id="KW-0690">Ribosome biogenesis</keyword>
<feature type="binding site" evidence="9">
    <location>
        <position position="142"/>
    </location>
    <ligand>
        <name>Zn(2+)</name>
        <dbReference type="ChEBI" id="CHEBI:29105"/>
        <note>catalytic</note>
    </ligand>
</feature>
<dbReference type="Gene3D" id="3.40.390.30">
    <property type="entry name" value="Metalloproteases ('zincins'), catalytic domain"/>
    <property type="match status" value="1"/>
</dbReference>
<dbReference type="HAMAP" id="MF_00009">
    <property type="entry name" value="Endoribonucl_YbeY"/>
    <property type="match status" value="1"/>
</dbReference>
<evidence type="ECO:0000256" key="4">
    <source>
        <dbReference type="ARBA" id="ARBA00022722"/>
    </source>
</evidence>
<dbReference type="Proteomes" id="UP000646053">
    <property type="component" value="Unassembled WGS sequence"/>
</dbReference>
<keyword evidence="3 9" id="KW-0698">rRNA processing</keyword>
<dbReference type="GO" id="GO:0004521">
    <property type="term" value="F:RNA endonuclease activity"/>
    <property type="evidence" value="ECO:0007669"/>
    <property type="project" value="UniProtKB-UniRule"/>
</dbReference>
<evidence type="ECO:0000256" key="5">
    <source>
        <dbReference type="ARBA" id="ARBA00022723"/>
    </source>
</evidence>
<dbReference type="NCBIfam" id="TIGR00043">
    <property type="entry name" value="rRNA maturation RNase YbeY"/>
    <property type="match status" value="1"/>
</dbReference>
<feature type="binding site" evidence="9">
    <location>
        <position position="148"/>
    </location>
    <ligand>
        <name>Zn(2+)</name>
        <dbReference type="ChEBI" id="CHEBI:29105"/>
        <note>catalytic</note>
    </ligand>
</feature>
<dbReference type="PROSITE" id="PS01306">
    <property type="entry name" value="UPF0054"/>
    <property type="match status" value="1"/>
</dbReference>
<evidence type="ECO:0000256" key="9">
    <source>
        <dbReference type="HAMAP-Rule" id="MF_00009"/>
    </source>
</evidence>
<reference evidence="10" key="1">
    <citation type="submission" date="2019-12" db="EMBL/GenBank/DDBJ databases">
        <title>High-Quality draft genome sequences of three cyanobacteria isolated from the limestone walls of the Old Cathedral of Coimbra.</title>
        <authorList>
            <person name="Tiago I."/>
            <person name="Soares F."/>
            <person name="Portugal A."/>
        </authorList>
    </citation>
    <scope>NUCLEOTIDE SEQUENCE</scope>
    <source>
        <strain evidence="10">A</strain>
    </source>
</reference>
<dbReference type="RefSeq" id="WP_162423685.1">
    <property type="nucleotide sequence ID" value="NZ_WVIE01000013.1"/>
</dbReference>
<gene>
    <name evidence="9 10" type="primary">ybeY</name>
    <name evidence="10" type="ORF">GS601_12820</name>
</gene>
<protein>
    <recommendedName>
        <fullName evidence="9">Endoribonuclease YbeY</fullName>
        <ecNumber evidence="9">3.1.-.-</ecNumber>
    </recommendedName>
</protein>
<dbReference type="GO" id="GO:0005737">
    <property type="term" value="C:cytoplasm"/>
    <property type="evidence" value="ECO:0007669"/>
    <property type="project" value="UniProtKB-SubCell"/>
</dbReference>
<comment type="function">
    <text evidence="9">Single strand-specific metallo-endoribonuclease involved in late-stage 70S ribosome quality control and in maturation of the 3' terminus of the 16S rRNA.</text>
</comment>
<dbReference type="EC" id="3.1.-.-" evidence="9"/>
<dbReference type="PANTHER" id="PTHR46986:SF1">
    <property type="entry name" value="ENDORIBONUCLEASE YBEY, CHLOROPLASTIC"/>
    <property type="match status" value="1"/>
</dbReference>
<evidence type="ECO:0000256" key="8">
    <source>
        <dbReference type="ARBA" id="ARBA00022833"/>
    </source>
</evidence>
<dbReference type="Pfam" id="PF02130">
    <property type="entry name" value="YbeY"/>
    <property type="match status" value="1"/>
</dbReference>
<accession>A0A8J7Z0S2</accession>
<dbReference type="GO" id="GO:0008270">
    <property type="term" value="F:zinc ion binding"/>
    <property type="evidence" value="ECO:0007669"/>
    <property type="project" value="UniProtKB-UniRule"/>
</dbReference>